<comment type="caution">
    <text evidence="1">The sequence shown here is derived from an EMBL/GenBank/DDBJ whole genome shotgun (WGS) entry which is preliminary data.</text>
</comment>
<keyword evidence="2" id="KW-1185">Reference proteome</keyword>
<accession>A0A5B7HJJ9</accession>
<sequence length="107" mass="11898">MRLKYQGREDEENADSGHFFSPPYVRVGSVQSGFARCTREIEAPRSHPLKSHFGPTLCSLQRLSREIRVGETGLGAYGGGMVMVVVEAVSQTIPRCLDCVIKTQQWV</sequence>
<proteinExistence type="predicted"/>
<evidence type="ECO:0000313" key="2">
    <source>
        <dbReference type="Proteomes" id="UP000324222"/>
    </source>
</evidence>
<dbReference type="AlphaFoldDB" id="A0A5B7HJJ9"/>
<dbReference type="EMBL" id="VSRR010029381">
    <property type="protein sequence ID" value="MPC69417.1"/>
    <property type="molecule type" value="Genomic_DNA"/>
</dbReference>
<reference evidence="1 2" key="1">
    <citation type="submission" date="2019-05" db="EMBL/GenBank/DDBJ databases">
        <title>Another draft genome of Portunus trituberculatus and its Hox gene families provides insights of decapod evolution.</title>
        <authorList>
            <person name="Jeong J.-H."/>
            <person name="Song I."/>
            <person name="Kim S."/>
            <person name="Choi T."/>
            <person name="Kim D."/>
            <person name="Ryu S."/>
            <person name="Kim W."/>
        </authorList>
    </citation>
    <scope>NUCLEOTIDE SEQUENCE [LARGE SCALE GENOMIC DNA]</scope>
    <source>
        <tissue evidence="1">Muscle</tissue>
    </source>
</reference>
<organism evidence="1 2">
    <name type="scientific">Portunus trituberculatus</name>
    <name type="common">Swimming crab</name>
    <name type="synonym">Neptunus trituberculatus</name>
    <dbReference type="NCBI Taxonomy" id="210409"/>
    <lineage>
        <taxon>Eukaryota</taxon>
        <taxon>Metazoa</taxon>
        <taxon>Ecdysozoa</taxon>
        <taxon>Arthropoda</taxon>
        <taxon>Crustacea</taxon>
        <taxon>Multicrustacea</taxon>
        <taxon>Malacostraca</taxon>
        <taxon>Eumalacostraca</taxon>
        <taxon>Eucarida</taxon>
        <taxon>Decapoda</taxon>
        <taxon>Pleocyemata</taxon>
        <taxon>Brachyura</taxon>
        <taxon>Eubrachyura</taxon>
        <taxon>Portunoidea</taxon>
        <taxon>Portunidae</taxon>
        <taxon>Portuninae</taxon>
        <taxon>Portunus</taxon>
    </lineage>
</organism>
<gene>
    <name evidence="1" type="ORF">E2C01_063641</name>
</gene>
<protein>
    <submittedName>
        <fullName evidence="1">Uncharacterized protein</fullName>
    </submittedName>
</protein>
<name>A0A5B7HJJ9_PORTR</name>
<evidence type="ECO:0000313" key="1">
    <source>
        <dbReference type="EMBL" id="MPC69417.1"/>
    </source>
</evidence>
<dbReference type="Proteomes" id="UP000324222">
    <property type="component" value="Unassembled WGS sequence"/>
</dbReference>